<protein>
    <submittedName>
        <fullName evidence="1">DinB family protein</fullName>
    </submittedName>
</protein>
<comment type="caution">
    <text evidence="1">The sequence shown here is derived from an EMBL/GenBank/DDBJ whole genome shotgun (WGS) entry which is preliminary data.</text>
</comment>
<organism evidence="1 2">
    <name type="scientific">Nocardioides immobilis</name>
    <dbReference type="NCBI Taxonomy" id="2049295"/>
    <lineage>
        <taxon>Bacteria</taxon>
        <taxon>Bacillati</taxon>
        <taxon>Actinomycetota</taxon>
        <taxon>Actinomycetes</taxon>
        <taxon>Propionibacteriales</taxon>
        <taxon>Nocardioidaceae</taxon>
        <taxon>Nocardioides</taxon>
    </lineage>
</organism>
<dbReference type="OrthoDB" id="4548523at2"/>
<dbReference type="InterPro" id="IPR007061">
    <property type="entry name" value="MST-like"/>
</dbReference>
<evidence type="ECO:0000313" key="1">
    <source>
        <dbReference type="EMBL" id="RHW26436.1"/>
    </source>
</evidence>
<dbReference type="Gene3D" id="1.20.120.450">
    <property type="entry name" value="dinb family like domain"/>
    <property type="match status" value="1"/>
</dbReference>
<sequence length="198" mass="21950">MDAADGQKQVLHRYLREERDGLLSKLDGLEEYDVRRPLTPTGTNLLGVVKHVASVGLDYFTVVFGRPRGRDLPWFADGAEPDADFFATPEEAREDIVDLYRFAADAADATITELALDAPGEVPWWSEGRRSVTLHRILVHMSVETARHAGHVDIVRELIDGAIGQAPGDGMVAHRDNAGWAEHRARVEAAARAFRRTD</sequence>
<dbReference type="InterPro" id="IPR034660">
    <property type="entry name" value="DinB/YfiT-like"/>
</dbReference>
<gene>
    <name evidence="1" type="ORF">D0Z08_13960</name>
</gene>
<dbReference type="SUPFAM" id="SSF109854">
    <property type="entry name" value="DinB/YfiT-like putative metalloenzymes"/>
    <property type="match status" value="1"/>
</dbReference>
<reference evidence="1 2" key="1">
    <citation type="submission" date="2018-09" db="EMBL/GenBank/DDBJ databases">
        <title>Genome sequencing of Nocardioides immobilis CCTCC AB 2017083 for comparison to Nocardioides silvaticus.</title>
        <authorList>
            <person name="Li C."/>
            <person name="Wang G."/>
        </authorList>
    </citation>
    <scope>NUCLEOTIDE SEQUENCE [LARGE SCALE GENOMIC DNA]</scope>
    <source>
        <strain evidence="1 2">CCTCC AB 2017083</strain>
    </source>
</reference>
<dbReference type="AlphaFoldDB" id="A0A417Y1F8"/>
<dbReference type="Pfam" id="PF04978">
    <property type="entry name" value="MST"/>
    <property type="match status" value="1"/>
</dbReference>
<keyword evidence="2" id="KW-1185">Reference proteome</keyword>
<dbReference type="Proteomes" id="UP000283644">
    <property type="component" value="Unassembled WGS sequence"/>
</dbReference>
<dbReference type="RefSeq" id="WP_118925849.1">
    <property type="nucleotide sequence ID" value="NZ_QXGH01000017.1"/>
</dbReference>
<evidence type="ECO:0000313" key="2">
    <source>
        <dbReference type="Proteomes" id="UP000283644"/>
    </source>
</evidence>
<proteinExistence type="predicted"/>
<accession>A0A417Y1F8</accession>
<name>A0A417Y1F8_9ACTN</name>
<dbReference type="EMBL" id="QXGH01000017">
    <property type="protein sequence ID" value="RHW26436.1"/>
    <property type="molecule type" value="Genomic_DNA"/>
</dbReference>